<evidence type="ECO:0000313" key="4">
    <source>
        <dbReference type="Proteomes" id="UP000829364"/>
    </source>
</evidence>
<reference evidence="3" key="1">
    <citation type="submission" date="2021-11" db="EMBL/GenBank/DDBJ databases">
        <title>Purpureocillium_takamizusanense_genome.</title>
        <authorList>
            <person name="Nguyen N.-H."/>
        </authorList>
    </citation>
    <scope>NUCLEOTIDE SEQUENCE</scope>
    <source>
        <strain evidence="3">PT3</strain>
    </source>
</reference>
<evidence type="ECO:0000256" key="1">
    <source>
        <dbReference type="ARBA" id="ARBA00023002"/>
    </source>
</evidence>
<dbReference type="AlphaFoldDB" id="A0A9Q8VAE7"/>
<dbReference type="GeneID" id="72065995"/>
<dbReference type="PANTHER" id="PTHR43539">
    <property type="entry name" value="FLAVIN-BINDING MONOOXYGENASE-LIKE PROTEIN (AFU_ORTHOLOGUE AFUA_4G09220)"/>
    <property type="match status" value="1"/>
</dbReference>
<dbReference type="PANTHER" id="PTHR43539:SF24">
    <property type="entry name" value="FAD_NAD(P)-BINDING DOMAIN-CONTAINING PROTEIN-RELATED"/>
    <property type="match status" value="1"/>
</dbReference>
<keyword evidence="4" id="KW-1185">Reference proteome</keyword>
<accession>A0A9Q8VAE7</accession>
<name>A0A9Q8VAE7_9HYPO</name>
<dbReference type="OrthoDB" id="74360at2759"/>
<gene>
    <name evidence="3" type="ORF">JDV02_004039</name>
</gene>
<keyword evidence="1" id="KW-0560">Oxidoreductase</keyword>
<dbReference type="RefSeq" id="XP_047841198.1">
    <property type="nucleotide sequence ID" value="XM_047985221.1"/>
</dbReference>
<protein>
    <recommendedName>
        <fullName evidence="2">FAD/NAD(P)-binding domain-containing protein</fullName>
    </recommendedName>
</protein>
<dbReference type="Gene3D" id="3.50.50.60">
    <property type="entry name" value="FAD/NAD(P)-binding domain"/>
    <property type="match status" value="1"/>
</dbReference>
<dbReference type="GO" id="GO:0004497">
    <property type="term" value="F:monooxygenase activity"/>
    <property type="evidence" value="ECO:0007669"/>
    <property type="project" value="TreeGrafter"/>
</dbReference>
<feature type="domain" description="FAD/NAD(P)-binding" evidence="2">
    <location>
        <begin position="40"/>
        <end position="133"/>
    </location>
</feature>
<evidence type="ECO:0000259" key="2">
    <source>
        <dbReference type="Pfam" id="PF07992"/>
    </source>
</evidence>
<dbReference type="Proteomes" id="UP000829364">
    <property type="component" value="Chromosome 3"/>
</dbReference>
<evidence type="ECO:0000313" key="3">
    <source>
        <dbReference type="EMBL" id="UNI17717.1"/>
    </source>
</evidence>
<dbReference type="KEGG" id="ptkz:JDV02_004039"/>
<dbReference type="InterPro" id="IPR050982">
    <property type="entry name" value="Auxin_biosynth/cation_transpt"/>
</dbReference>
<dbReference type="InterPro" id="IPR023753">
    <property type="entry name" value="FAD/NAD-binding_dom"/>
</dbReference>
<dbReference type="InterPro" id="IPR036188">
    <property type="entry name" value="FAD/NAD-bd_sf"/>
</dbReference>
<sequence length="363" mass="39606">MAKDKLADWLESYSTLMELNVWCGAELRDSSFDERHRTWTVTVKRADGVTRHFKVKHVILATGNTGDAIIPQFPGQTGYRGVVYHASQHTDASIHGDLSHKNIVVVGSGNSAHDLCQNFHECGAGSVTMLQRGGTYVLTASGGMPMLHTGSYEEGGPPTEDCDLVGQSMPNAVQFALNVHGTKAISAVDEETLTGLARAGFQLDYGEDRSGIYRKYITRGGGYYIDVGCSQLIIDGKVKVKVSRQGVRRFVPHGLVLAEGTELAADIVVLATGYETMHSTARKIFGSKVSSRLGKVWDLDAEGEVNSMWRYSGHPNFWFMGGNLAQCRSYSKLLALAIKASELGIYERPERLTDIAVFNSSGY</sequence>
<dbReference type="GO" id="GO:0050660">
    <property type="term" value="F:flavin adenine dinucleotide binding"/>
    <property type="evidence" value="ECO:0007669"/>
    <property type="project" value="TreeGrafter"/>
</dbReference>
<dbReference type="EMBL" id="CP086356">
    <property type="protein sequence ID" value="UNI17717.1"/>
    <property type="molecule type" value="Genomic_DNA"/>
</dbReference>
<dbReference type="Pfam" id="PF07992">
    <property type="entry name" value="Pyr_redox_2"/>
    <property type="match status" value="1"/>
</dbReference>
<organism evidence="3 4">
    <name type="scientific">Purpureocillium takamizusanense</name>
    <dbReference type="NCBI Taxonomy" id="2060973"/>
    <lineage>
        <taxon>Eukaryota</taxon>
        <taxon>Fungi</taxon>
        <taxon>Dikarya</taxon>
        <taxon>Ascomycota</taxon>
        <taxon>Pezizomycotina</taxon>
        <taxon>Sordariomycetes</taxon>
        <taxon>Hypocreomycetidae</taxon>
        <taxon>Hypocreales</taxon>
        <taxon>Ophiocordycipitaceae</taxon>
        <taxon>Purpureocillium</taxon>
    </lineage>
</organism>
<proteinExistence type="predicted"/>
<dbReference type="SUPFAM" id="SSF51905">
    <property type="entry name" value="FAD/NAD(P)-binding domain"/>
    <property type="match status" value="1"/>
</dbReference>